<keyword evidence="4" id="KW-0997">Cell inner membrane</keyword>
<comment type="subcellular location">
    <subcellularLocation>
        <location evidence="1">Cell inner membrane</location>
        <topology evidence="1">Multi-pass membrane protein</topology>
    </subcellularLocation>
</comment>
<dbReference type="Gene3D" id="3.30.70.1430">
    <property type="entry name" value="Multidrug efflux transporter AcrB pore domain"/>
    <property type="match status" value="2"/>
</dbReference>
<dbReference type="SUPFAM" id="SSF82714">
    <property type="entry name" value="Multidrug efflux transporter AcrB TolC docking domain, DN and DC subdomains"/>
    <property type="match status" value="2"/>
</dbReference>
<dbReference type="InterPro" id="IPR027463">
    <property type="entry name" value="AcrB_DN_DC_subdom"/>
</dbReference>
<dbReference type="PANTHER" id="PTHR32063:SF21">
    <property type="entry name" value="MULTIDRUG RESISTANCE PROTEIN MDTB"/>
    <property type="match status" value="1"/>
</dbReference>
<evidence type="ECO:0000313" key="10">
    <source>
        <dbReference type="Proteomes" id="UP000057737"/>
    </source>
</evidence>
<feature type="transmembrane region" description="Helical" evidence="8">
    <location>
        <begin position="529"/>
        <end position="549"/>
    </location>
</feature>
<dbReference type="EMBL" id="LNCU01000042">
    <property type="protein sequence ID" value="KWV57380.1"/>
    <property type="molecule type" value="Genomic_DNA"/>
</dbReference>
<feature type="transmembrane region" description="Helical" evidence="8">
    <location>
        <begin position="955"/>
        <end position="974"/>
    </location>
</feature>
<accession>A0A125Q9H4</accession>
<evidence type="ECO:0000256" key="5">
    <source>
        <dbReference type="ARBA" id="ARBA00022692"/>
    </source>
</evidence>
<dbReference type="FunFam" id="1.20.1640.10:FF:000001">
    <property type="entry name" value="Efflux pump membrane transporter"/>
    <property type="match status" value="1"/>
</dbReference>
<dbReference type="Gene3D" id="3.30.70.1320">
    <property type="entry name" value="Multidrug efflux transporter AcrB pore domain like"/>
    <property type="match status" value="1"/>
</dbReference>
<dbReference type="OrthoDB" id="9807350at2"/>
<dbReference type="InterPro" id="IPR001036">
    <property type="entry name" value="Acrflvin-R"/>
</dbReference>
<dbReference type="SUPFAM" id="SSF82693">
    <property type="entry name" value="Multidrug efflux transporter AcrB pore domain, PN1, PN2, PC1 and PC2 subdomains"/>
    <property type="match status" value="3"/>
</dbReference>
<gene>
    <name evidence="9" type="ORF">AS156_39395</name>
</gene>
<dbReference type="Gene3D" id="3.30.70.1440">
    <property type="entry name" value="Multidrug efflux transporter AcrB pore domain"/>
    <property type="match status" value="1"/>
</dbReference>
<dbReference type="SUPFAM" id="SSF82866">
    <property type="entry name" value="Multidrug efflux transporter AcrB transmembrane domain"/>
    <property type="match status" value="2"/>
</dbReference>
<sequence>MTLSELCIRRPVMTTLITASIIAFGVFGFRLLPVSALPKVDFPTIAVTATLPGASADTMAASVAGIIERQLSTIAGISSMSSNSSQGTSVITIQFDLNRNIDAAALDVQTALTIAQRRLPIEMIIPPSFRKVNPADFPVLFVSLGSATLPLSKVNEYGDITIGQALSQLPGVAQVLIYGAQKFAIRVQADPEAAAARGVSMEDIRAAVSRANSSTPVGTLNGPKQDVALQASGQMDKAADYRQIYVAWRNGSPVRLDEIAKVYDSVENDKIATWLNDERAIVLAIQKQPDANTVAVVDAVLAKLPSLRAAIPPSVTMQVMMDRSVSIRQAVNDVEETLLIAIALVILVIFLFLRSASATFIPALAVPISLFGTCAAMYALDYSINNMTLLALTLSVGFVVDDAIVMLENIVRHIEHGMKPFEAALKGAREIGFTIISITFSLIAVFIPVLLMGGIVGRVFREFAVTISVAIIVSGFVSLTLTPMLCARVLRAHDPSKRPNIVLRAFEAMFEAWLRTYEWALDWVLAKKALMLVVTIATLGGTIYLYMIAPKGFFPQEDTGFLIGVTEAATDTSFEAMKVRQQALVDVLRTDPAIDYINSTVGSGGPNPTTNYGRLFIALKDQKKRDNAAVVIGRLRQKAREIPGMQAFFQSVQNLNIGGRVSKSQYQYVMQSGDTEALYGLAPDMRDKIEKIPGLLDVTTDLYIKNPQMTVDIDREKAAVYGVTVDQVRNQLYNAYGSRQIGTIYMPSNDYQIILEAQPQFRVDPSDLSKLYMKTANGQTIPLDAVAKLIPTVGPLQINHQGQQPAVTISFNLAPSYSLGYAVDKITELERNANLPPTIATGFSGTAQVFQDSLRGQGVLILAAVFAAFVILGILYESFIHPITIISGLPSAGIGAILTLMLFGMELSVIAMIGIIMLVGIVKKNAIMMVDFALERRRVGLSAEHAIREAALLRFRPIMMTTFAAIFGTLPIALGAGAGAELRQPLGVAVVGGLCVSQLLTLFITPVIYIYLDRIDRKLRRKLDPQLDAGGDGERQQVVAAE</sequence>
<evidence type="ECO:0000256" key="6">
    <source>
        <dbReference type="ARBA" id="ARBA00022989"/>
    </source>
</evidence>
<evidence type="ECO:0000256" key="7">
    <source>
        <dbReference type="ARBA" id="ARBA00023136"/>
    </source>
</evidence>
<feature type="transmembrane region" description="Helical" evidence="8">
    <location>
        <begin position="431"/>
        <end position="457"/>
    </location>
</feature>
<feature type="transmembrane region" description="Helical" evidence="8">
    <location>
        <begin position="360"/>
        <end position="380"/>
    </location>
</feature>
<evidence type="ECO:0000256" key="8">
    <source>
        <dbReference type="SAM" id="Phobius"/>
    </source>
</evidence>
<dbReference type="Pfam" id="PF00873">
    <property type="entry name" value="ACR_tran"/>
    <property type="match status" value="1"/>
</dbReference>
<dbReference type="Gene3D" id="1.20.1640.10">
    <property type="entry name" value="Multidrug efflux transporter AcrB transmembrane domain"/>
    <property type="match status" value="2"/>
</dbReference>
<comment type="caution">
    <text evidence="9">The sequence shown here is derived from an EMBL/GenBank/DDBJ whole genome shotgun (WGS) entry which is preliminary data.</text>
</comment>
<feature type="transmembrane region" description="Helical" evidence="8">
    <location>
        <begin position="986"/>
        <end position="1012"/>
    </location>
</feature>
<feature type="transmembrane region" description="Helical" evidence="8">
    <location>
        <begin position="909"/>
        <end position="934"/>
    </location>
</feature>
<feature type="transmembrane region" description="Helical" evidence="8">
    <location>
        <begin position="463"/>
        <end position="490"/>
    </location>
</feature>
<dbReference type="AlphaFoldDB" id="A0A125Q9H4"/>
<keyword evidence="10" id="KW-1185">Reference proteome</keyword>
<keyword evidence="3" id="KW-1003">Cell membrane</keyword>
<feature type="transmembrane region" description="Helical" evidence="8">
    <location>
        <begin position="858"/>
        <end position="876"/>
    </location>
</feature>
<evidence type="ECO:0000313" key="9">
    <source>
        <dbReference type="EMBL" id="KWV57380.1"/>
    </source>
</evidence>
<dbReference type="PRINTS" id="PR00702">
    <property type="entry name" value="ACRIFLAVINRP"/>
</dbReference>
<keyword evidence="2" id="KW-0813">Transport</keyword>
<dbReference type="PANTHER" id="PTHR32063">
    <property type="match status" value="1"/>
</dbReference>
<keyword evidence="6 8" id="KW-1133">Transmembrane helix</keyword>
<organism evidence="9 10">
    <name type="scientific">Bradyrhizobium macuxiense</name>
    <dbReference type="NCBI Taxonomy" id="1755647"/>
    <lineage>
        <taxon>Bacteria</taxon>
        <taxon>Pseudomonadati</taxon>
        <taxon>Pseudomonadota</taxon>
        <taxon>Alphaproteobacteria</taxon>
        <taxon>Hyphomicrobiales</taxon>
        <taxon>Nitrobacteraceae</taxon>
        <taxon>Bradyrhizobium</taxon>
    </lineage>
</organism>
<reference evidence="9 10" key="1">
    <citation type="submission" date="2015-11" db="EMBL/GenBank/DDBJ databases">
        <title>Draft Genome Sequence of the Strain BR 10303 (Bradyrhizobium sp.) isolated from nodules of Centrolobium paraense.</title>
        <authorList>
            <person name="Zelli J.E."/>
            <person name="Simoes-Araujo J.L."/>
            <person name="Barauna A.C."/>
            <person name="Silva K."/>
        </authorList>
    </citation>
    <scope>NUCLEOTIDE SEQUENCE [LARGE SCALE GENOMIC DNA]</scope>
    <source>
        <strain evidence="9 10">BR 10303</strain>
    </source>
</reference>
<evidence type="ECO:0000256" key="2">
    <source>
        <dbReference type="ARBA" id="ARBA00022448"/>
    </source>
</evidence>
<evidence type="ECO:0000256" key="4">
    <source>
        <dbReference type="ARBA" id="ARBA00022519"/>
    </source>
</evidence>
<feature type="transmembrane region" description="Helical" evidence="8">
    <location>
        <begin position="337"/>
        <end position="353"/>
    </location>
</feature>
<feature type="transmembrane region" description="Helical" evidence="8">
    <location>
        <begin position="12"/>
        <end position="32"/>
    </location>
</feature>
<dbReference type="RefSeq" id="WP_066505585.1">
    <property type="nucleotide sequence ID" value="NZ_LNCU01000042.1"/>
</dbReference>
<keyword evidence="5 8" id="KW-0812">Transmembrane</keyword>
<keyword evidence="7 8" id="KW-0472">Membrane</keyword>
<evidence type="ECO:0000256" key="3">
    <source>
        <dbReference type="ARBA" id="ARBA00022475"/>
    </source>
</evidence>
<evidence type="ECO:0000256" key="1">
    <source>
        <dbReference type="ARBA" id="ARBA00004429"/>
    </source>
</evidence>
<dbReference type="Gene3D" id="3.30.2090.10">
    <property type="entry name" value="Multidrug efflux transporter AcrB TolC docking domain, DN and DC subdomains"/>
    <property type="match status" value="2"/>
</dbReference>
<dbReference type="GO" id="GO:0005886">
    <property type="term" value="C:plasma membrane"/>
    <property type="evidence" value="ECO:0007669"/>
    <property type="project" value="UniProtKB-SubCell"/>
</dbReference>
<dbReference type="GO" id="GO:0042910">
    <property type="term" value="F:xenobiotic transmembrane transporter activity"/>
    <property type="evidence" value="ECO:0007669"/>
    <property type="project" value="TreeGrafter"/>
</dbReference>
<name>A0A125Q9H4_9BRAD</name>
<dbReference type="Proteomes" id="UP000057737">
    <property type="component" value="Unassembled WGS sequence"/>
</dbReference>
<proteinExistence type="predicted"/>
<protein>
    <submittedName>
        <fullName evidence="9">Acriflavine resistance protein B</fullName>
    </submittedName>
</protein>
<feature type="transmembrane region" description="Helical" evidence="8">
    <location>
        <begin position="386"/>
        <end position="411"/>
    </location>
</feature>